<comment type="caution">
    <text evidence="1">The sequence shown here is derived from an EMBL/GenBank/DDBJ whole genome shotgun (WGS) entry which is preliminary data.</text>
</comment>
<organism evidence="1 2">
    <name type="scientific">Glycomyces endophyticus</name>
    <dbReference type="NCBI Taxonomy" id="480996"/>
    <lineage>
        <taxon>Bacteria</taxon>
        <taxon>Bacillati</taxon>
        <taxon>Actinomycetota</taxon>
        <taxon>Actinomycetes</taxon>
        <taxon>Glycomycetales</taxon>
        <taxon>Glycomycetaceae</taxon>
        <taxon>Glycomyces</taxon>
    </lineage>
</organism>
<dbReference type="RefSeq" id="WP_344483963.1">
    <property type="nucleotide sequence ID" value="NZ_BAAAQF010000005.1"/>
</dbReference>
<accession>A0ABN2GF38</accession>
<reference evidence="1 2" key="1">
    <citation type="journal article" date="2019" name="Int. J. Syst. Evol. Microbiol.">
        <title>The Global Catalogue of Microorganisms (GCM) 10K type strain sequencing project: providing services to taxonomists for standard genome sequencing and annotation.</title>
        <authorList>
            <consortium name="The Broad Institute Genomics Platform"/>
            <consortium name="The Broad Institute Genome Sequencing Center for Infectious Disease"/>
            <person name="Wu L."/>
            <person name="Ma J."/>
        </authorList>
    </citation>
    <scope>NUCLEOTIDE SEQUENCE [LARGE SCALE GENOMIC DNA]</scope>
    <source>
        <strain evidence="1 2">JCM 16001</strain>
    </source>
</reference>
<evidence type="ECO:0000313" key="2">
    <source>
        <dbReference type="Proteomes" id="UP001499851"/>
    </source>
</evidence>
<proteinExistence type="predicted"/>
<name>A0ABN2GF38_9ACTN</name>
<gene>
    <name evidence="1" type="ORF">GCM10009830_15110</name>
</gene>
<protein>
    <submittedName>
        <fullName evidence="1">Uncharacterized protein</fullName>
    </submittedName>
</protein>
<sequence>MRPGEIRDRLDTKSALTVVVLSSETFNQMTGRALVAPLMTTDQVLAGIPTQGGFIGFQALHSMFTSALSEPRGQVDPAALDEAQSLIAGAMTR</sequence>
<dbReference type="Proteomes" id="UP001499851">
    <property type="component" value="Unassembled WGS sequence"/>
</dbReference>
<evidence type="ECO:0000313" key="1">
    <source>
        <dbReference type="EMBL" id="GAA1670213.1"/>
    </source>
</evidence>
<dbReference type="EMBL" id="BAAAQF010000005">
    <property type="protein sequence ID" value="GAA1670213.1"/>
    <property type="molecule type" value="Genomic_DNA"/>
</dbReference>
<keyword evidence="2" id="KW-1185">Reference proteome</keyword>